<accession>A0A7I7Y3Q8</accession>
<dbReference type="RefSeq" id="WP_179965799.1">
    <property type="nucleotide sequence ID" value="NZ_AP022612.1"/>
</dbReference>
<dbReference type="Proteomes" id="UP000466931">
    <property type="component" value="Chromosome"/>
</dbReference>
<dbReference type="EMBL" id="AP022612">
    <property type="protein sequence ID" value="BBZ36239.1"/>
    <property type="molecule type" value="Genomic_DNA"/>
</dbReference>
<name>A0A7I7Y3Q8_9MYCO</name>
<keyword evidence="1" id="KW-0472">Membrane</keyword>
<proteinExistence type="predicted"/>
<evidence type="ECO:0000256" key="1">
    <source>
        <dbReference type="SAM" id="Phobius"/>
    </source>
</evidence>
<reference evidence="2" key="1">
    <citation type="journal article" date="2019" name="Emerg. Microbes Infect.">
        <title>Comprehensive subspecies identification of 175 nontuberculous mycobacteria species based on 7547 genomic profiles.</title>
        <authorList>
            <person name="Matsumoto Y."/>
            <person name="Kinjo T."/>
            <person name="Motooka D."/>
            <person name="Nabeya D."/>
            <person name="Jung N."/>
            <person name="Uechi K."/>
            <person name="Horii T."/>
            <person name="Iida T."/>
            <person name="Fujita J."/>
            <person name="Nakamura S."/>
        </authorList>
    </citation>
    <scope>NUCLEOTIDE SEQUENCE [LARGE SCALE GENOMIC DNA]</scope>
    <source>
        <strain evidence="2">JCM 13671</strain>
    </source>
</reference>
<sequence>MLRRIINKVRFPMWGYVLILLGFLNLGLFVGALALGWGLAPVIGIAMVACYAAGVACFYVRRWQVANQEADAEVRLGLDPIRGDVMREAERRYLQTYRGVVADEARGEVRSLPERRTANVHSVLAAERRSA</sequence>
<gene>
    <name evidence="2" type="ORF">MCNF_48440</name>
</gene>
<organism evidence="2 3">
    <name type="scientific">Mycolicibacterium confluentis</name>
    <dbReference type="NCBI Taxonomy" id="28047"/>
    <lineage>
        <taxon>Bacteria</taxon>
        <taxon>Bacillati</taxon>
        <taxon>Actinomycetota</taxon>
        <taxon>Actinomycetes</taxon>
        <taxon>Mycobacteriales</taxon>
        <taxon>Mycobacteriaceae</taxon>
        <taxon>Mycolicibacterium</taxon>
    </lineage>
</organism>
<feature type="transmembrane region" description="Helical" evidence="1">
    <location>
        <begin position="39"/>
        <end position="60"/>
    </location>
</feature>
<evidence type="ECO:0000313" key="3">
    <source>
        <dbReference type="Proteomes" id="UP000466931"/>
    </source>
</evidence>
<keyword evidence="1" id="KW-0812">Transmembrane</keyword>
<keyword evidence="3" id="KW-1185">Reference proteome</keyword>
<evidence type="ECO:0000313" key="2">
    <source>
        <dbReference type="EMBL" id="BBZ36239.1"/>
    </source>
</evidence>
<reference evidence="2" key="2">
    <citation type="submission" date="2020-02" db="EMBL/GenBank/DDBJ databases">
        <authorList>
            <person name="Matsumoto Y."/>
            <person name="Motooka D."/>
            <person name="Nakamura S."/>
        </authorList>
    </citation>
    <scope>NUCLEOTIDE SEQUENCE</scope>
    <source>
        <strain evidence="2">JCM 13671</strain>
    </source>
</reference>
<feature type="transmembrane region" description="Helical" evidence="1">
    <location>
        <begin position="12"/>
        <end position="33"/>
    </location>
</feature>
<protein>
    <submittedName>
        <fullName evidence="2">Uncharacterized protein</fullName>
    </submittedName>
</protein>
<dbReference type="AlphaFoldDB" id="A0A7I7Y3Q8"/>
<keyword evidence="1" id="KW-1133">Transmembrane helix</keyword>